<evidence type="ECO:0000313" key="9">
    <source>
        <dbReference type="Proteomes" id="UP000256253"/>
    </source>
</evidence>
<dbReference type="AlphaFoldDB" id="A0A3D9UJ03"/>
<evidence type="ECO:0000256" key="4">
    <source>
        <dbReference type="PROSITE-ProRule" id="PRU00473"/>
    </source>
</evidence>
<evidence type="ECO:0000256" key="3">
    <source>
        <dbReference type="ARBA" id="ARBA00023237"/>
    </source>
</evidence>
<protein>
    <submittedName>
        <fullName evidence="8">Outer membrane protein OmpA-like peptidoglycan-associated protein</fullName>
    </submittedName>
</protein>
<organism evidence="8 9">
    <name type="scientific">Calidifontibacter indicus</name>
    <dbReference type="NCBI Taxonomy" id="419650"/>
    <lineage>
        <taxon>Bacteria</taxon>
        <taxon>Bacillati</taxon>
        <taxon>Actinomycetota</taxon>
        <taxon>Actinomycetes</taxon>
        <taxon>Micrococcales</taxon>
        <taxon>Dermacoccaceae</taxon>
        <taxon>Calidifontibacter</taxon>
    </lineage>
</organism>
<keyword evidence="2 4" id="KW-0472">Membrane</keyword>
<evidence type="ECO:0000256" key="6">
    <source>
        <dbReference type="SAM" id="SignalP"/>
    </source>
</evidence>
<gene>
    <name evidence="8" type="ORF">DFJ65_0211</name>
</gene>
<dbReference type="PANTHER" id="PTHR30329">
    <property type="entry name" value="STATOR ELEMENT OF FLAGELLAR MOTOR COMPLEX"/>
    <property type="match status" value="1"/>
</dbReference>
<dbReference type="GO" id="GO:0009279">
    <property type="term" value="C:cell outer membrane"/>
    <property type="evidence" value="ECO:0007669"/>
    <property type="project" value="UniProtKB-SubCell"/>
</dbReference>
<proteinExistence type="predicted"/>
<evidence type="ECO:0000313" key="8">
    <source>
        <dbReference type="EMBL" id="REF29277.1"/>
    </source>
</evidence>
<evidence type="ECO:0000256" key="5">
    <source>
        <dbReference type="SAM" id="MobiDB-lite"/>
    </source>
</evidence>
<dbReference type="InterPro" id="IPR006664">
    <property type="entry name" value="OMP_bac"/>
</dbReference>
<dbReference type="Pfam" id="PF00691">
    <property type="entry name" value="OmpA"/>
    <property type="match status" value="1"/>
</dbReference>
<dbReference type="InterPro" id="IPR006665">
    <property type="entry name" value="OmpA-like"/>
</dbReference>
<feature type="chain" id="PRO_5039634058" evidence="6">
    <location>
        <begin position="17"/>
        <end position="361"/>
    </location>
</feature>
<dbReference type="Gene3D" id="3.30.1330.60">
    <property type="entry name" value="OmpA-like domain"/>
    <property type="match status" value="1"/>
</dbReference>
<dbReference type="OrthoDB" id="5166631at2"/>
<evidence type="ECO:0000259" key="7">
    <source>
        <dbReference type="PROSITE" id="PS51123"/>
    </source>
</evidence>
<dbReference type="InterPro" id="IPR036737">
    <property type="entry name" value="OmpA-like_sf"/>
</dbReference>
<reference evidence="8 9" key="1">
    <citation type="submission" date="2018-08" db="EMBL/GenBank/DDBJ databases">
        <title>Sequencing the genomes of 1000 actinobacteria strains.</title>
        <authorList>
            <person name="Klenk H.-P."/>
        </authorList>
    </citation>
    <scope>NUCLEOTIDE SEQUENCE [LARGE SCALE GENOMIC DNA]</scope>
    <source>
        <strain evidence="8 9">DSM 22967</strain>
    </source>
</reference>
<dbReference type="PRINTS" id="PR01021">
    <property type="entry name" value="OMPADOMAIN"/>
</dbReference>
<keyword evidence="3" id="KW-0998">Cell outer membrane</keyword>
<name>A0A3D9UJ03_9MICO</name>
<dbReference type="PANTHER" id="PTHR30329:SF21">
    <property type="entry name" value="LIPOPROTEIN YIAD-RELATED"/>
    <property type="match status" value="1"/>
</dbReference>
<evidence type="ECO:0000256" key="2">
    <source>
        <dbReference type="ARBA" id="ARBA00023136"/>
    </source>
</evidence>
<feature type="compositionally biased region" description="Polar residues" evidence="5">
    <location>
        <begin position="324"/>
        <end position="335"/>
    </location>
</feature>
<dbReference type="SUPFAM" id="SSF103088">
    <property type="entry name" value="OmpA-like"/>
    <property type="match status" value="1"/>
</dbReference>
<feature type="region of interest" description="Disordered" evidence="5">
    <location>
        <begin position="322"/>
        <end position="361"/>
    </location>
</feature>
<dbReference type="EMBL" id="QTUA01000001">
    <property type="protein sequence ID" value="REF29277.1"/>
    <property type="molecule type" value="Genomic_DNA"/>
</dbReference>
<keyword evidence="6" id="KW-0732">Signal</keyword>
<feature type="signal peptide" evidence="6">
    <location>
        <begin position="1"/>
        <end position="16"/>
    </location>
</feature>
<sequence>MSHRSFRRIVPSVLVAATCVGLTACNSRDATVSPNSASATSTTSTAEDSASSTSSDSGSSGTSSDGSPSSSGSTEADEHPTAPAPTTDPGRADTLTTSGGWIVSGSYVTFVYRSGTRYVVDTGTAISDPKTGTYKSGKGTLTLKNGQASWAGNGLTARATVNRQGAGSVIDRTGVIAITADGSVACATDKKLAFVTSDGRRGNANTGGAIFVDAAGKQTTIGKPGDRGTMVGRYSVCNVGGRSSVEAFDDVLFEFDSDRLSPTGAVFVKAAAMTIAPEVGGRTVRVVGHTDSKGTPEANMALGMRRATTVSNELKRLIPGLSTEVRSAGQTQPTAPNVKPDGSDDPQGRAMNRRVEISWKQ</sequence>
<accession>A0A3D9UJ03</accession>
<dbReference type="CDD" id="cd07185">
    <property type="entry name" value="OmpA_C-like"/>
    <property type="match status" value="1"/>
</dbReference>
<dbReference type="RefSeq" id="WP_147301263.1">
    <property type="nucleotide sequence ID" value="NZ_QTUA01000001.1"/>
</dbReference>
<keyword evidence="9" id="KW-1185">Reference proteome</keyword>
<feature type="region of interest" description="Disordered" evidence="5">
    <location>
        <begin position="30"/>
        <end position="96"/>
    </location>
</feature>
<dbReference type="Proteomes" id="UP000256253">
    <property type="component" value="Unassembled WGS sequence"/>
</dbReference>
<dbReference type="PROSITE" id="PS51123">
    <property type="entry name" value="OMPA_2"/>
    <property type="match status" value="1"/>
</dbReference>
<comment type="caution">
    <text evidence="8">The sequence shown here is derived from an EMBL/GenBank/DDBJ whole genome shotgun (WGS) entry which is preliminary data.</text>
</comment>
<feature type="compositionally biased region" description="Low complexity" evidence="5">
    <location>
        <begin position="36"/>
        <end position="74"/>
    </location>
</feature>
<evidence type="ECO:0000256" key="1">
    <source>
        <dbReference type="ARBA" id="ARBA00004442"/>
    </source>
</evidence>
<dbReference type="InterPro" id="IPR050330">
    <property type="entry name" value="Bact_OuterMem_StrucFunc"/>
</dbReference>
<comment type="subcellular location">
    <subcellularLocation>
        <location evidence="1">Cell outer membrane</location>
    </subcellularLocation>
</comment>
<feature type="domain" description="OmpA-like" evidence="7">
    <location>
        <begin position="240"/>
        <end position="361"/>
    </location>
</feature>
<dbReference type="PROSITE" id="PS51257">
    <property type="entry name" value="PROKAR_LIPOPROTEIN"/>
    <property type="match status" value="1"/>
</dbReference>